<dbReference type="Gene3D" id="3.30.2350.10">
    <property type="entry name" value="Pseudouridine synthase"/>
    <property type="match status" value="1"/>
</dbReference>
<dbReference type="InterPro" id="IPR006224">
    <property type="entry name" value="PsdUridine_synth_RluA-like_CS"/>
</dbReference>
<dbReference type="SUPFAM" id="SSF55174">
    <property type="entry name" value="Alpha-L RNA-binding motif"/>
    <property type="match status" value="1"/>
</dbReference>
<dbReference type="Pfam" id="PF00849">
    <property type="entry name" value="PseudoU_synth_2"/>
    <property type="match status" value="1"/>
</dbReference>
<evidence type="ECO:0000259" key="6">
    <source>
        <dbReference type="SMART" id="SM00363"/>
    </source>
</evidence>
<dbReference type="AlphaFoldDB" id="A0A7C4XJQ5"/>
<evidence type="ECO:0000256" key="2">
    <source>
        <dbReference type="ARBA" id="ARBA00023235"/>
    </source>
</evidence>
<dbReference type="InterPro" id="IPR036986">
    <property type="entry name" value="S4_RNA-bd_sf"/>
</dbReference>
<gene>
    <name evidence="7" type="ORF">ENV60_00775</name>
</gene>
<comment type="caution">
    <text evidence="7">The sequence shown here is derived from an EMBL/GenBank/DDBJ whole genome shotgun (WGS) entry which is preliminary data.</text>
</comment>
<dbReference type="CDD" id="cd00165">
    <property type="entry name" value="S4"/>
    <property type="match status" value="1"/>
</dbReference>
<evidence type="ECO:0000256" key="1">
    <source>
        <dbReference type="ARBA" id="ARBA00010876"/>
    </source>
</evidence>
<evidence type="ECO:0000313" key="7">
    <source>
        <dbReference type="EMBL" id="HGV96818.1"/>
    </source>
</evidence>
<evidence type="ECO:0000256" key="3">
    <source>
        <dbReference type="PIRSR" id="PIRSR606225-1"/>
    </source>
</evidence>
<evidence type="ECO:0000256" key="4">
    <source>
        <dbReference type="PROSITE-ProRule" id="PRU00182"/>
    </source>
</evidence>
<dbReference type="GO" id="GO:0120159">
    <property type="term" value="F:rRNA pseudouridine synthase activity"/>
    <property type="evidence" value="ECO:0007669"/>
    <property type="project" value="UniProtKB-ARBA"/>
</dbReference>
<keyword evidence="4" id="KW-0694">RNA-binding</keyword>
<keyword evidence="2 5" id="KW-0413">Isomerase</keyword>
<feature type="active site" evidence="3">
    <location>
        <position position="139"/>
    </location>
</feature>
<protein>
    <recommendedName>
        <fullName evidence="5">Pseudouridine synthase</fullName>
        <ecNumber evidence="5">5.4.99.-</ecNumber>
    </recommendedName>
</protein>
<sequence>MRIYNLTERSEVILFPTKKFLVSEGLNFRRLDYALSILANLPRKEARELIEKGFVLVNDCQITFPSKKVSYKDQIVLVDYSSYLSKFTKIEIIYEDEHLIVVNKPPYILTNKESSETGESLEEILLKQRKTVYPVHRLDKETTGVVIFAKTEKAQKYLINEFKRYRIKKTYLGIVNGILRNKVQRIKGMIRKGYEYADTFYKVIEVLNKSTLVRFIPITGRTHQIRIQMAKLGHPIIGDKKYGGAKNNLIYFPRHALHSEEISFIHLETGKRVKYSAPIPDDMKALIKFLKG</sequence>
<dbReference type="CDD" id="cd02869">
    <property type="entry name" value="PseudoU_synth_RluA_like"/>
    <property type="match status" value="1"/>
</dbReference>
<feature type="domain" description="RNA-binding S4" evidence="6">
    <location>
        <begin position="29"/>
        <end position="89"/>
    </location>
</feature>
<dbReference type="Pfam" id="PF01479">
    <property type="entry name" value="S4"/>
    <property type="match status" value="1"/>
</dbReference>
<dbReference type="InterPro" id="IPR002942">
    <property type="entry name" value="S4_RNA-bd"/>
</dbReference>
<proteinExistence type="inferred from homology"/>
<accession>A0A7C4XJQ5</accession>
<name>A0A7C4XJQ5_UNCW3</name>
<comment type="similarity">
    <text evidence="1 5">Belongs to the pseudouridine synthase RluA family.</text>
</comment>
<dbReference type="PROSITE" id="PS50889">
    <property type="entry name" value="S4"/>
    <property type="match status" value="1"/>
</dbReference>
<dbReference type="InterPro" id="IPR006145">
    <property type="entry name" value="PsdUridine_synth_RsuA/RluA"/>
</dbReference>
<dbReference type="PANTHER" id="PTHR21600">
    <property type="entry name" value="MITOCHONDRIAL RNA PSEUDOURIDINE SYNTHASE"/>
    <property type="match status" value="1"/>
</dbReference>
<dbReference type="EMBL" id="DTGZ01000014">
    <property type="protein sequence ID" value="HGV96818.1"/>
    <property type="molecule type" value="Genomic_DNA"/>
</dbReference>
<organism evidence="7">
    <name type="scientific">candidate division WOR-3 bacterium</name>
    <dbReference type="NCBI Taxonomy" id="2052148"/>
    <lineage>
        <taxon>Bacteria</taxon>
        <taxon>Bacteria division WOR-3</taxon>
    </lineage>
</organism>
<dbReference type="SUPFAM" id="SSF55120">
    <property type="entry name" value="Pseudouridine synthase"/>
    <property type="match status" value="1"/>
</dbReference>
<dbReference type="EC" id="5.4.99.-" evidence="5"/>
<dbReference type="Gene3D" id="3.10.290.10">
    <property type="entry name" value="RNA-binding S4 domain"/>
    <property type="match status" value="1"/>
</dbReference>
<evidence type="ECO:0000256" key="5">
    <source>
        <dbReference type="RuleBase" id="RU362028"/>
    </source>
</evidence>
<comment type="catalytic activity">
    <reaction evidence="5">
        <text>a uridine in RNA = a pseudouridine in RNA</text>
        <dbReference type="Rhea" id="RHEA:48348"/>
        <dbReference type="Rhea" id="RHEA-COMP:12068"/>
        <dbReference type="Rhea" id="RHEA-COMP:12069"/>
        <dbReference type="ChEBI" id="CHEBI:65314"/>
        <dbReference type="ChEBI" id="CHEBI:65315"/>
    </reaction>
</comment>
<comment type="function">
    <text evidence="5">Responsible for synthesis of pseudouridine from uracil.</text>
</comment>
<dbReference type="PROSITE" id="PS01129">
    <property type="entry name" value="PSI_RLU"/>
    <property type="match status" value="1"/>
</dbReference>
<dbReference type="GO" id="GO:0003723">
    <property type="term" value="F:RNA binding"/>
    <property type="evidence" value="ECO:0007669"/>
    <property type="project" value="UniProtKB-KW"/>
</dbReference>
<dbReference type="PANTHER" id="PTHR21600:SF44">
    <property type="entry name" value="RIBOSOMAL LARGE SUBUNIT PSEUDOURIDINE SYNTHASE D"/>
    <property type="match status" value="1"/>
</dbReference>
<dbReference type="SMART" id="SM00363">
    <property type="entry name" value="S4"/>
    <property type="match status" value="1"/>
</dbReference>
<dbReference type="InterPro" id="IPR020103">
    <property type="entry name" value="PsdUridine_synth_cat_dom_sf"/>
</dbReference>
<dbReference type="GO" id="GO:0000455">
    <property type="term" value="P:enzyme-directed rRNA pseudouridine synthesis"/>
    <property type="evidence" value="ECO:0007669"/>
    <property type="project" value="UniProtKB-ARBA"/>
</dbReference>
<dbReference type="NCBIfam" id="TIGR00005">
    <property type="entry name" value="rluA_subfam"/>
    <property type="match status" value="1"/>
</dbReference>
<dbReference type="InterPro" id="IPR006225">
    <property type="entry name" value="PsdUridine_synth_RluC/D"/>
</dbReference>
<dbReference type="InterPro" id="IPR050188">
    <property type="entry name" value="RluA_PseudoU_synthase"/>
</dbReference>
<reference evidence="7" key="1">
    <citation type="journal article" date="2020" name="mSystems">
        <title>Genome- and Community-Level Interaction Insights into Carbon Utilization and Element Cycling Functions of Hydrothermarchaeota in Hydrothermal Sediment.</title>
        <authorList>
            <person name="Zhou Z."/>
            <person name="Liu Y."/>
            <person name="Xu W."/>
            <person name="Pan J."/>
            <person name="Luo Z.H."/>
            <person name="Li M."/>
        </authorList>
    </citation>
    <scope>NUCLEOTIDE SEQUENCE [LARGE SCALE GENOMIC DNA]</scope>
    <source>
        <strain evidence="7">SpSt-774</strain>
    </source>
</reference>